<proteinExistence type="predicted"/>
<dbReference type="AlphaFoldDB" id="A0A2P2PEX6"/>
<evidence type="ECO:0000313" key="1">
    <source>
        <dbReference type="EMBL" id="MBX53298.1"/>
    </source>
</evidence>
<organism evidence="1">
    <name type="scientific">Rhizophora mucronata</name>
    <name type="common">Asiatic mangrove</name>
    <dbReference type="NCBI Taxonomy" id="61149"/>
    <lineage>
        <taxon>Eukaryota</taxon>
        <taxon>Viridiplantae</taxon>
        <taxon>Streptophyta</taxon>
        <taxon>Embryophyta</taxon>
        <taxon>Tracheophyta</taxon>
        <taxon>Spermatophyta</taxon>
        <taxon>Magnoliopsida</taxon>
        <taxon>eudicotyledons</taxon>
        <taxon>Gunneridae</taxon>
        <taxon>Pentapetalae</taxon>
        <taxon>rosids</taxon>
        <taxon>fabids</taxon>
        <taxon>Malpighiales</taxon>
        <taxon>Rhizophoraceae</taxon>
        <taxon>Rhizophora</taxon>
    </lineage>
</organism>
<reference evidence="1" key="1">
    <citation type="submission" date="2018-02" db="EMBL/GenBank/DDBJ databases">
        <title>Rhizophora mucronata_Transcriptome.</title>
        <authorList>
            <person name="Meera S.P."/>
            <person name="Sreeshan A."/>
            <person name="Augustine A."/>
        </authorList>
    </citation>
    <scope>NUCLEOTIDE SEQUENCE</scope>
    <source>
        <tissue evidence="1">Leaf</tissue>
    </source>
</reference>
<accession>A0A2P2PEX6</accession>
<protein>
    <submittedName>
        <fullName evidence="1">Uncharacterized protein</fullName>
    </submittedName>
</protein>
<name>A0A2P2PEX6_RHIMU</name>
<sequence length="45" mass="5252">MQVCWLDRWNLLHFGFCCLSCPIFYGGENGITLCLLDYVHRSTLL</sequence>
<dbReference type="EMBL" id="GGEC01072814">
    <property type="protein sequence ID" value="MBX53298.1"/>
    <property type="molecule type" value="Transcribed_RNA"/>
</dbReference>